<dbReference type="Pfam" id="PF00903">
    <property type="entry name" value="Glyoxalase"/>
    <property type="match status" value="1"/>
</dbReference>
<dbReference type="PROSITE" id="PS51819">
    <property type="entry name" value="VOC"/>
    <property type="match status" value="1"/>
</dbReference>
<evidence type="ECO:0000313" key="2">
    <source>
        <dbReference type="Proteomes" id="UP000215244"/>
    </source>
</evidence>
<protein>
    <submittedName>
        <fullName evidence="1">Glyoxalase</fullName>
    </submittedName>
</protein>
<accession>A0A223V4L0</accession>
<dbReference type="InterPro" id="IPR029068">
    <property type="entry name" value="Glyas_Bleomycin-R_OHBP_Dase"/>
</dbReference>
<dbReference type="OrthoDB" id="9799428at2"/>
<organism evidence="1 2">
    <name type="scientific">Maribacter cobaltidurans</name>
    <dbReference type="NCBI Taxonomy" id="1178778"/>
    <lineage>
        <taxon>Bacteria</taxon>
        <taxon>Pseudomonadati</taxon>
        <taxon>Bacteroidota</taxon>
        <taxon>Flavobacteriia</taxon>
        <taxon>Flavobacteriales</taxon>
        <taxon>Flavobacteriaceae</taxon>
        <taxon>Maribacter</taxon>
    </lineage>
</organism>
<evidence type="ECO:0000313" key="1">
    <source>
        <dbReference type="EMBL" id="ASV29779.1"/>
    </source>
</evidence>
<gene>
    <name evidence="1" type="ORF">CJ263_05850</name>
</gene>
<dbReference type="KEGG" id="marb:CJ263_05850"/>
<keyword evidence="2" id="KW-1185">Reference proteome</keyword>
<dbReference type="RefSeq" id="WP_094996402.1">
    <property type="nucleotide sequence ID" value="NZ_BMJL01000009.1"/>
</dbReference>
<dbReference type="Proteomes" id="UP000215244">
    <property type="component" value="Chromosome"/>
</dbReference>
<name>A0A223V4L0_9FLAO</name>
<dbReference type="PANTHER" id="PTHR33993:SF5">
    <property type="entry name" value="GLYOXALASE"/>
    <property type="match status" value="1"/>
</dbReference>
<dbReference type="InterPro" id="IPR037523">
    <property type="entry name" value="VOC_core"/>
</dbReference>
<reference evidence="1 2" key="1">
    <citation type="submission" date="2017-08" db="EMBL/GenBank/DDBJ databases">
        <title>The complete genome sequence of Maribacter sp. B1, isolated from deep-sea sediment.</title>
        <authorList>
            <person name="Wu Y.-H."/>
            <person name="Cheng H."/>
            <person name="Xu X.-W."/>
        </authorList>
    </citation>
    <scope>NUCLEOTIDE SEQUENCE [LARGE SCALE GENOMIC DNA]</scope>
    <source>
        <strain evidence="1 2">B1</strain>
    </source>
</reference>
<dbReference type="AlphaFoldDB" id="A0A223V4L0"/>
<dbReference type="InterPro" id="IPR052164">
    <property type="entry name" value="Anthracycline_SecMetBiosynth"/>
</dbReference>
<dbReference type="SUPFAM" id="SSF54593">
    <property type="entry name" value="Glyoxalase/Bleomycin resistance protein/Dihydroxybiphenyl dioxygenase"/>
    <property type="match status" value="1"/>
</dbReference>
<dbReference type="CDD" id="cd06587">
    <property type="entry name" value="VOC"/>
    <property type="match status" value="1"/>
</dbReference>
<dbReference type="PANTHER" id="PTHR33993">
    <property type="entry name" value="GLYOXALASE-RELATED"/>
    <property type="match status" value="1"/>
</dbReference>
<dbReference type="EMBL" id="CP022957">
    <property type="protein sequence ID" value="ASV29779.1"/>
    <property type="molecule type" value="Genomic_DNA"/>
</dbReference>
<dbReference type="InterPro" id="IPR004360">
    <property type="entry name" value="Glyas_Fos-R_dOase_dom"/>
</dbReference>
<dbReference type="Gene3D" id="3.10.180.10">
    <property type="entry name" value="2,3-Dihydroxybiphenyl 1,2-Dioxygenase, domain 1"/>
    <property type="match status" value="1"/>
</dbReference>
<proteinExistence type="predicted"/>
<sequence>MKNRVTGLGGFFFKTSDPNKIKEWYKNHLGLNTDDYGCTFWWKDKEGKDCSTQWSPMKEDTKYFEPSKSQFMMNFRVENLVELLKVLKEEGVTVVGEIEEYSYGKFGWILDPDGNKIELWEPIDKAFL</sequence>